<dbReference type="Proteomes" id="UP000319478">
    <property type="component" value="Unassembled WGS sequence"/>
</dbReference>
<sequence>MTDESTQSATAASSATANAKPAASSASGTGGAAAQSTAVPAARAGASPAQPRMSAAMYCARLARTRGQEIAGLFRSYCAKNNLHFATVADFDARVADVLKTEA</sequence>
<gene>
    <name evidence="2" type="ORF">GHA01_20580</name>
</gene>
<proteinExistence type="predicted"/>
<feature type="compositionally biased region" description="Low complexity" evidence="1">
    <location>
        <begin position="1"/>
        <end position="51"/>
    </location>
</feature>
<evidence type="ECO:0000256" key="1">
    <source>
        <dbReference type="SAM" id="MobiDB-lite"/>
    </source>
</evidence>
<evidence type="ECO:0000313" key="2">
    <source>
        <dbReference type="EMBL" id="GEC64209.1"/>
    </source>
</evidence>
<dbReference type="EMBL" id="BJNN01000108">
    <property type="protein sequence ID" value="GEC64209.1"/>
    <property type="molecule type" value="Genomic_DNA"/>
</dbReference>
<evidence type="ECO:0000313" key="3">
    <source>
        <dbReference type="Proteomes" id="UP000319478"/>
    </source>
</evidence>
<protein>
    <submittedName>
        <fullName evidence="2">Uncharacterized protein</fullName>
    </submittedName>
</protein>
<name>A0ABQ0SFX6_NOVHA</name>
<comment type="caution">
    <text evidence="2">The sequence shown here is derived from an EMBL/GenBank/DDBJ whole genome shotgun (WGS) entry which is preliminary data.</text>
</comment>
<feature type="region of interest" description="Disordered" evidence="1">
    <location>
        <begin position="1"/>
        <end position="52"/>
    </location>
</feature>
<keyword evidence="3" id="KW-1185">Reference proteome</keyword>
<accession>A0ABQ0SFX6</accession>
<organism evidence="2 3">
    <name type="scientific">Novacetimonas hansenii</name>
    <name type="common">Komagataeibacter hansenii</name>
    <dbReference type="NCBI Taxonomy" id="436"/>
    <lineage>
        <taxon>Bacteria</taxon>
        <taxon>Pseudomonadati</taxon>
        <taxon>Pseudomonadota</taxon>
        <taxon>Alphaproteobacteria</taxon>
        <taxon>Acetobacterales</taxon>
        <taxon>Acetobacteraceae</taxon>
        <taxon>Novacetimonas</taxon>
    </lineage>
</organism>
<dbReference type="RefSeq" id="WP_064478782.1">
    <property type="nucleotide sequence ID" value="NZ_BJNN01000108.1"/>
</dbReference>
<reference evidence="2 3" key="1">
    <citation type="submission" date="2019-06" db="EMBL/GenBank/DDBJ databases">
        <title>Whole genome shotgun sequence of Komagataeibacter hansenii NBRC 14820.</title>
        <authorList>
            <person name="Hosoyama A."/>
            <person name="Uohara A."/>
            <person name="Ohji S."/>
            <person name="Ichikawa N."/>
        </authorList>
    </citation>
    <scope>NUCLEOTIDE SEQUENCE [LARGE SCALE GENOMIC DNA]</scope>
    <source>
        <strain evidence="2 3">NBRC 14820</strain>
    </source>
</reference>